<evidence type="ECO:0000313" key="9">
    <source>
        <dbReference type="Proteomes" id="UP001162162"/>
    </source>
</evidence>
<dbReference type="GO" id="GO:0000796">
    <property type="term" value="C:condensin complex"/>
    <property type="evidence" value="ECO:0007669"/>
    <property type="project" value="InterPro"/>
</dbReference>
<dbReference type="PANTHER" id="PTHR14418:SF5">
    <property type="entry name" value="CONDENSIN COMPLEX SUBUNIT 3"/>
    <property type="match status" value="1"/>
</dbReference>
<comment type="caution">
    <text evidence="8">The sequence shown here is derived from an EMBL/GenBank/DDBJ whole genome shotgun (WGS) entry which is preliminary data.</text>
</comment>
<comment type="subcellular location">
    <subcellularLocation>
        <location evidence="1">Chromosome</location>
    </subcellularLocation>
</comment>
<dbReference type="GO" id="GO:0005737">
    <property type="term" value="C:cytoplasm"/>
    <property type="evidence" value="ECO:0007669"/>
    <property type="project" value="TreeGrafter"/>
</dbReference>
<dbReference type="GO" id="GO:0051301">
    <property type="term" value="P:cell division"/>
    <property type="evidence" value="ECO:0007669"/>
    <property type="project" value="UniProtKB-KW"/>
</dbReference>
<dbReference type="AlphaFoldDB" id="A0AAV8Y9E0"/>
<evidence type="ECO:0000256" key="3">
    <source>
        <dbReference type="ARBA" id="ARBA00022618"/>
    </source>
</evidence>
<organism evidence="8 9">
    <name type="scientific">Aromia moschata</name>
    <dbReference type="NCBI Taxonomy" id="1265417"/>
    <lineage>
        <taxon>Eukaryota</taxon>
        <taxon>Metazoa</taxon>
        <taxon>Ecdysozoa</taxon>
        <taxon>Arthropoda</taxon>
        <taxon>Hexapoda</taxon>
        <taxon>Insecta</taxon>
        <taxon>Pterygota</taxon>
        <taxon>Neoptera</taxon>
        <taxon>Endopterygota</taxon>
        <taxon>Coleoptera</taxon>
        <taxon>Polyphaga</taxon>
        <taxon>Cucujiformia</taxon>
        <taxon>Chrysomeloidea</taxon>
        <taxon>Cerambycidae</taxon>
        <taxon>Cerambycinae</taxon>
        <taxon>Callichromatini</taxon>
        <taxon>Aromia</taxon>
    </lineage>
</organism>
<dbReference type="Proteomes" id="UP001162162">
    <property type="component" value="Unassembled WGS sequence"/>
</dbReference>
<keyword evidence="3" id="KW-0132">Cell division</keyword>
<name>A0AAV8Y9E0_9CUCU</name>
<dbReference type="Pfam" id="PF12719">
    <property type="entry name" value="Cnd3"/>
    <property type="match status" value="1"/>
</dbReference>
<dbReference type="InterPro" id="IPR016024">
    <property type="entry name" value="ARM-type_fold"/>
</dbReference>
<reference evidence="8" key="1">
    <citation type="journal article" date="2023" name="Insect Mol. Biol.">
        <title>Genome sequencing provides insights into the evolution of gene families encoding plant cell wall-degrading enzymes in longhorned beetles.</title>
        <authorList>
            <person name="Shin N.R."/>
            <person name="Okamura Y."/>
            <person name="Kirsch R."/>
            <person name="Pauchet Y."/>
        </authorList>
    </citation>
    <scope>NUCLEOTIDE SEQUENCE</scope>
    <source>
        <strain evidence="8">AMC_N1</strain>
    </source>
</reference>
<evidence type="ECO:0000256" key="2">
    <source>
        <dbReference type="ARBA" id="ARBA00022454"/>
    </source>
</evidence>
<keyword evidence="5" id="KW-0226">DNA condensation</keyword>
<evidence type="ECO:0000256" key="5">
    <source>
        <dbReference type="ARBA" id="ARBA00023067"/>
    </source>
</evidence>
<evidence type="ECO:0000259" key="7">
    <source>
        <dbReference type="Pfam" id="PF12719"/>
    </source>
</evidence>
<evidence type="ECO:0000256" key="6">
    <source>
        <dbReference type="ARBA" id="ARBA00023306"/>
    </source>
</evidence>
<evidence type="ECO:0000256" key="1">
    <source>
        <dbReference type="ARBA" id="ARBA00004286"/>
    </source>
</evidence>
<dbReference type="GO" id="GO:0000793">
    <property type="term" value="C:condensed chromosome"/>
    <property type="evidence" value="ECO:0007669"/>
    <property type="project" value="TreeGrafter"/>
</dbReference>
<dbReference type="GO" id="GO:0007076">
    <property type="term" value="P:mitotic chromosome condensation"/>
    <property type="evidence" value="ECO:0007669"/>
    <property type="project" value="InterPro"/>
</dbReference>
<evidence type="ECO:0000313" key="8">
    <source>
        <dbReference type="EMBL" id="KAJ8947573.1"/>
    </source>
</evidence>
<gene>
    <name evidence="8" type="ORF">NQ318_010085</name>
</gene>
<protein>
    <recommendedName>
        <fullName evidence="7">Nuclear condensin complex subunit 3 C-terminal domain-containing protein</fullName>
    </recommendedName>
</protein>
<keyword evidence="9" id="KW-1185">Reference proteome</keyword>
<feature type="domain" description="Nuclear condensin complex subunit 3 C-terminal" evidence="7">
    <location>
        <begin position="401"/>
        <end position="642"/>
    </location>
</feature>
<dbReference type="EMBL" id="JAPWTK010000158">
    <property type="protein sequence ID" value="KAJ8947573.1"/>
    <property type="molecule type" value="Genomic_DNA"/>
</dbReference>
<dbReference type="PANTHER" id="PTHR14418">
    <property type="entry name" value="CONDENSIN COMPLEX SUBUNIT 3-RELATED"/>
    <property type="match status" value="1"/>
</dbReference>
<sequence length="656" mass="75330">MINRILDSLVGSEISSGLCQKLEDILLDRLNLAVNALHRLQDPCNPEDLIIPQFINLMNCDSFAKVRQNCVENVACSRDVIGHIIARARDVDISEKRCLILAGFLDKSEKVKSFVSTFVIKSWLEHYQNNILEFLKSIRLDADEKDIEITLDLYEHILGAFFKDKPLTELSRVLPINKNRLIEIEDLNWESAAYWRIYAEFLNKNDLEEELEAVLPEFVYFSQYLKEYYTQFRKEVTAVEFLQQQFIIKQFFLLIKTYDFADVSNRRHLNALVSHILDKAVLMSDVTEAVVTTLEYSIPNIDSRCQFISEIISEIMYPMNSEECQRQVEEREFQLSQIRVKLNCLLEEQSEAVRQEDYMEAERIKHEIEAAHADLKNLKDAQISPQHQIQKRTDIPTILKYLDVAAALLLSPQVTKLQASLIALKDEVIQELLIHDSDNVRVKAMRCYALFCIVDKQCAMTGIHIFCTPIFAYQNGEECDTQTLLLCIAAVVDLLRTYGSQLMATPINEGISESMAEANEKGNFLTDLIQGLVDLMDDEQYEIQERAAWGLCQLILSDRIHSPSLISRLVLKWCNPVSEDGDGQRLRQFIGYTLERIPSITGNSVQLEEAVLMTIKVLAYAPRVSPLAAVNIENIAKFMLALWSSYPYKPGYNNYF</sequence>
<accession>A0AAV8Y9E0</accession>
<keyword evidence="2" id="KW-0158">Chromosome</keyword>
<keyword evidence="4" id="KW-0498">Mitosis</keyword>
<dbReference type="InterPro" id="IPR027165">
    <property type="entry name" value="CND3"/>
</dbReference>
<dbReference type="SUPFAM" id="SSF48371">
    <property type="entry name" value="ARM repeat"/>
    <property type="match status" value="1"/>
</dbReference>
<keyword evidence="6" id="KW-0131">Cell cycle</keyword>
<dbReference type="InterPro" id="IPR025977">
    <property type="entry name" value="Cnd3_C"/>
</dbReference>
<proteinExistence type="predicted"/>
<evidence type="ECO:0000256" key="4">
    <source>
        <dbReference type="ARBA" id="ARBA00022776"/>
    </source>
</evidence>